<proteinExistence type="predicted"/>
<name>A0A895YPS6_9ACTN</name>
<keyword evidence="1" id="KW-0723">Serine/threonine-protein kinase</keyword>
<evidence type="ECO:0000259" key="2">
    <source>
        <dbReference type="Pfam" id="PF13581"/>
    </source>
</evidence>
<evidence type="ECO:0000313" key="5">
    <source>
        <dbReference type="Proteomes" id="UP000662857"/>
    </source>
</evidence>
<dbReference type="EMBL" id="CP070499">
    <property type="protein sequence ID" value="QSB17489.1"/>
    <property type="molecule type" value="Genomic_DNA"/>
</dbReference>
<dbReference type="GO" id="GO:0004674">
    <property type="term" value="F:protein serine/threonine kinase activity"/>
    <property type="evidence" value="ECO:0007669"/>
    <property type="project" value="UniProtKB-KW"/>
</dbReference>
<dbReference type="InterPro" id="IPR050267">
    <property type="entry name" value="Anti-sigma-factor_SerPK"/>
</dbReference>
<dbReference type="PANTHER" id="PTHR35526">
    <property type="entry name" value="ANTI-SIGMA-F FACTOR RSBW-RELATED"/>
    <property type="match status" value="1"/>
</dbReference>
<protein>
    <submittedName>
        <fullName evidence="4">Sensor histidine kinase</fullName>
    </submittedName>
</protein>
<sequence>MESFVHEAFFYRGRDEFLAATVPFIEKGLAQDEPVLAATQPANLSRLRAALGTTVSQLHLVDLVRAGRNPGRILPAVLLAFVHAHAGRRVWMISEATWPGRSDLEYPACVQHEALANVAAAETEAIMRCPYDAESLPPTAITDAERTHPVVFSPEGSHPSTQYADPFTVAEECNLPLSAPPADAVTFPVAIAQLAGLRQFVAEQGEKAGLPAARIADAIIAANELASNTLDHDGGPGTLACWTEADHLVCQLDDHGHIGDPLAGRLPPGAEALAGRGLYVVNQLCDLVRIHTRPGRTTIRVLIGPGEGAPRLRW</sequence>
<keyword evidence="4" id="KW-0808">Transferase</keyword>
<accession>A0A895YPS6</accession>
<gene>
    <name evidence="4" type="ORF">JQS43_21515</name>
</gene>
<dbReference type="InterPro" id="IPR036890">
    <property type="entry name" value="HATPase_C_sf"/>
</dbReference>
<feature type="domain" description="Histidine kinase/HSP90-like ATPase" evidence="2">
    <location>
        <begin position="187"/>
        <end position="301"/>
    </location>
</feature>
<dbReference type="Proteomes" id="UP000662857">
    <property type="component" value="Chromosome"/>
</dbReference>
<dbReference type="InterPro" id="IPR025847">
    <property type="entry name" value="MEDS_domain"/>
</dbReference>
<dbReference type="NCBIfam" id="NF041045">
    <property type="entry name" value="RsbA_anti_sig"/>
    <property type="match status" value="1"/>
</dbReference>
<evidence type="ECO:0000259" key="3">
    <source>
        <dbReference type="Pfam" id="PF14417"/>
    </source>
</evidence>
<organism evidence="4 5">
    <name type="scientific">Natronosporangium hydrolyticum</name>
    <dbReference type="NCBI Taxonomy" id="2811111"/>
    <lineage>
        <taxon>Bacteria</taxon>
        <taxon>Bacillati</taxon>
        <taxon>Actinomycetota</taxon>
        <taxon>Actinomycetes</taxon>
        <taxon>Micromonosporales</taxon>
        <taxon>Micromonosporaceae</taxon>
        <taxon>Natronosporangium</taxon>
    </lineage>
</organism>
<dbReference type="Pfam" id="PF14417">
    <property type="entry name" value="MEDS"/>
    <property type="match status" value="1"/>
</dbReference>
<dbReference type="Gene3D" id="3.30.565.10">
    <property type="entry name" value="Histidine kinase-like ATPase, C-terminal domain"/>
    <property type="match status" value="1"/>
</dbReference>
<dbReference type="AlphaFoldDB" id="A0A895YPS6"/>
<keyword evidence="4" id="KW-0418">Kinase</keyword>
<evidence type="ECO:0000256" key="1">
    <source>
        <dbReference type="ARBA" id="ARBA00022527"/>
    </source>
</evidence>
<reference evidence="4" key="1">
    <citation type="submission" date="2021-02" db="EMBL/GenBank/DDBJ databases">
        <title>Natrosporangium hydrolyticum gen. nov., sp. nov, a haloalkaliphilic actinobacterium from a soda solonchak soil.</title>
        <authorList>
            <person name="Sorokin D.Y."/>
            <person name="Khijniak T.V."/>
            <person name="Zakharycheva A.P."/>
            <person name="Boueva O.V."/>
            <person name="Ariskina E.V."/>
            <person name="Hahnke R.L."/>
            <person name="Bunk B."/>
            <person name="Sproer C."/>
            <person name="Schumann P."/>
            <person name="Evtushenko L.I."/>
            <person name="Kublanov I.V."/>
        </authorList>
    </citation>
    <scope>NUCLEOTIDE SEQUENCE</scope>
    <source>
        <strain evidence="4">DSM 106523</strain>
    </source>
</reference>
<feature type="domain" description="MEDS" evidence="3">
    <location>
        <begin position="6"/>
        <end position="149"/>
    </location>
</feature>
<dbReference type="CDD" id="cd16936">
    <property type="entry name" value="HATPase_RsbW-like"/>
    <property type="match status" value="1"/>
</dbReference>
<evidence type="ECO:0000313" key="4">
    <source>
        <dbReference type="EMBL" id="QSB17489.1"/>
    </source>
</evidence>
<dbReference type="InterPro" id="IPR047718">
    <property type="entry name" value="RsbA-like_anti_sig"/>
</dbReference>
<dbReference type="RefSeq" id="WP_239679528.1">
    <property type="nucleotide sequence ID" value="NZ_CP070499.1"/>
</dbReference>
<dbReference type="InterPro" id="IPR003594">
    <property type="entry name" value="HATPase_dom"/>
</dbReference>
<dbReference type="Pfam" id="PF13581">
    <property type="entry name" value="HATPase_c_2"/>
    <property type="match status" value="1"/>
</dbReference>
<dbReference type="PANTHER" id="PTHR35526:SF3">
    <property type="entry name" value="ANTI-SIGMA-F FACTOR RSBW"/>
    <property type="match status" value="1"/>
</dbReference>
<keyword evidence="5" id="KW-1185">Reference proteome</keyword>
<dbReference type="KEGG" id="nhy:JQS43_21515"/>